<dbReference type="InterPro" id="IPR020945">
    <property type="entry name" value="DMSO/NO3_reduct_chaperone"/>
</dbReference>
<protein>
    <recommendedName>
        <fullName evidence="2">Tat proofreading chaperone DmsD</fullName>
    </recommendedName>
    <alternativeName>
        <fullName evidence="2">DMSO reductase maturation protein</fullName>
    </alternativeName>
    <alternativeName>
        <fullName evidence="2">Twin-arginine leader-binding protein DmsD</fullName>
    </alternativeName>
</protein>
<dbReference type="InterPro" id="IPR036411">
    <property type="entry name" value="TorD-like_sf"/>
</dbReference>
<name>A0A6N3FZJ1_9ENTR</name>
<dbReference type="InterPro" id="IPR028611">
    <property type="entry name" value="DmsD_chaperone"/>
</dbReference>
<organism evidence="3">
    <name type="scientific">Phytobacter massiliensis</name>
    <dbReference type="NCBI Taxonomy" id="1485952"/>
    <lineage>
        <taxon>Bacteria</taxon>
        <taxon>Pseudomonadati</taxon>
        <taxon>Pseudomonadota</taxon>
        <taxon>Gammaproteobacteria</taxon>
        <taxon>Enterobacterales</taxon>
        <taxon>Enterobacteriaceae</taxon>
        <taxon>Phytobacter</taxon>
    </lineage>
</organism>
<dbReference type="SUPFAM" id="SSF89155">
    <property type="entry name" value="TorD-like"/>
    <property type="match status" value="1"/>
</dbReference>
<dbReference type="RefSeq" id="WP_044176515.1">
    <property type="nucleotide sequence ID" value="NZ_CABKSF010000001.1"/>
</dbReference>
<dbReference type="InterPro" id="IPR026269">
    <property type="entry name" value="DmsD-type"/>
</dbReference>
<dbReference type="NCBIfam" id="NF008632">
    <property type="entry name" value="PRK11621.1"/>
    <property type="match status" value="1"/>
</dbReference>
<evidence type="ECO:0000256" key="1">
    <source>
        <dbReference type="ARBA" id="ARBA00023186"/>
    </source>
</evidence>
<evidence type="ECO:0000256" key="2">
    <source>
        <dbReference type="HAMAP-Rule" id="MF_00940"/>
    </source>
</evidence>
<comment type="function">
    <text evidence="2">Required for biogenesis/assembly of DMSO reductase, but not for the interaction of the DmsA signal peptide with the Tat system. May be part of a chaperone cascade complex that facilitates a folding-maturation pathway for the substrate protein.</text>
</comment>
<proteinExistence type="inferred from homology"/>
<dbReference type="GO" id="GO:0005048">
    <property type="term" value="F:signal sequence binding"/>
    <property type="evidence" value="ECO:0007669"/>
    <property type="project" value="InterPro"/>
</dbReference>
<dbReference type="AlphaFoldDB" id="A0A6N3FZJ1"/>
<comment type="similarity">
    <text evidence="2">Belongs to the TorD/DmsD family. DmsD subfamily.</text>
</comment>
<dbReference type="EMBL" id="CACRTZ010000033">
    <property type="protein sequence ID" value="VYU57380.1"/>
    <property type="molecule type" value="Genomic_DNA"/>
</dbReference>
<reference evidence="3" key="1">
    <citation type="submission" date="2019-11" db="EMBL/GenBank/DDBJ databases">
        <authorList>
            <person name="Feng L."/>
        </authorList>
    </citation>
    <scope>NUCLEOTIDE SEQUENCE</scope>
    <source>
        <strain evidence="3">EMassiliensisLFYP7</strain>
    </source>
</reference>
<dbReference type="InterPro" id="IPR050289">
    <property type="entry name" value="TorD/DmsD_chaperones"/>
</dbReference>
<dbReference type="HAMAP" id="MF_00940">
    <property type="entry name" value="DmsD_chaperone"/>
    <property type="match status" value="1"/>
</dbReference>
<dbReference type="Gene3D" id="1.10.3480.10">
    <property type="entry name" value="TorD-like"/>
    <property type="match status" value="1"/>
</dbReference>
<sequence>MVDTLHTPAFTFTARVLGGLFWFPPQSEQAQGLIAAFRNGEWEAQWPSSSAELASLTPLFAADAPETIPQAWQRLFIGPSALPAPPWGSVWLDKENVLFGESTLALRQWMRHHHIVQEMQHDAPEDHFGALMLLAAWLVENDRVSACDELLAWHLLPWAGRFLDVLESEAGHPFWHAAARLARLTLVDWQTRLLMPVAPKKLYR</sequence>
<dbReference type="PIRSF" id="PIRSF004690">
    <property type="entry name" value="DmsD"/>
    <property type="match status" value="1"/>
</dbReference>
<dbReference type="PANTHER" id="PTHR34227">
    <property type="entry name" value="CHAPERONE PROTEIN YCDY"/>
    <property type="match status" value="1"/>
</dbReference>
<keyword evidence="1 2" id="KW-0143">Chaperone</keyword>
<dbReference type="Pfam" id="PF02613">
    <property type="entry name" value="Nitrate_red_del"/>
    <property type="match status" value="1"/>
</dbReference>
<evidence type="ECO:0000313" key="3">
    <source>
        <dbReference type="EMBL" id="VYU57380.1"/>
    </source>
</evidence>
<accession>A0A6N3FZJ1</accession>
<dbReference type="PANTHER" id="PTHR34227:SF6">
    <property type="entry name" value="TAT PROOFREADING CHAPERONE DMSD"/>
    <property type="match status" value="1"/>
</dbReference>
<gene>
    <name evidence="2 3" type="primary">dmsD</name>
    <name evidence="3" type="ORF">EMLFYP7_02903</name>
</gene>